<gene>
    <name evidence="3" type="primary">HaRxLL9</name>
</gene>
<organism evidence="3">
    <name type="scientific">Hyaloperonospora arabidopsidis (strain Emoy2)</name>
    <name type="common">Downy mildew agent</name>
    <name type="synonym">Peronospora arabidopsidis</name>
    <dbReference type="NCBI Taxonomy" id="559515"/>
    <lineage>
        <taxon>Eukaryota</taxon>
        <taxon>Sar</taxon>
        <taxon>Stramenopiles</taxon>
        <taxon>Oomycota</taxon>
        <taxon>Peronosporomycetes</taxon>
        <taxon>Peronosporales</taxon>
        <taxon>Peronosporaceae</taxon>
        <taxon>Hyaloperonospora</taxon>
    </lineage>
</organism>
<evidence type="ECO:0000256" key="2">
    <source>
        <dbReference type="SAM" id="SignalP"/>
    </source>
</evidence>
<reference evidence="3" key="1">
    <citation type="journal article" date="2014" name="PLoS Pathog.">
        <title>Expression profiling during Arabidopsis/downy mildew interaction reveals a highly-expressed effector that attenuates responses to salicylic acid.</title>
        <authorList>
            <person name="Asai S."/>
            <person name="Rallapalli G."/>
            <person name="Piquerez S.J.M."/>
            <person name="Caillaud M.C."/>
            <person name="Furzer O.J."/>
            <person name="Ishaque N."/>
            <person name="Wirthmueller L."/>
            <person name="Fabro G."/>
            <person name="Shirasu K."/>
            <person name="Jones J.D.G."/>
        </authorList>
    </citation>
    <scope>NUCLEOTIDE SEQUENCE</scope>
    <source>
        <strain evidence="3">Emoy2</strain>
    </source>
</reference>
<dbReference type="AlphaFoldDB" id="A0A090BBD0"/>
<protein>
    <submittedName>
        <fullName evidence="3">RxLR effector candidate protein</fullName>
    </submittedName>
</protein>
<feature type="non-terminal residue" evidence="3">
    <location>
        <position position="457"/>
    </location>
</feature>
<name>A0A090BBD0_HYAAE</name>
<evidence type="ECO:0000313" key="3">
    <source>
        <dbReference type="EMBL" id="BAP68887.1"/>
    </source>
</evidence>
<proteinExistence type="evidence at transcript level"/>
<feature type="chain" id="PRO_5001853141" evidence="2">
    <location>
        <begin position="26"/>
        <end position="457"/>
    </location>
</feature>
<feature type="region of interest" description="Disordered" evidence="1">
    <location>
        <begin position="28"/>
        <end position="60"/>
    </location>
</feature>
<evidence type="ECO:0000256" key="1">
    <source>
        <dbReference type="SAM" id="MobiDB-lite"/>
    </source>
</evidence>
<keyword evidence="2" id="KW-0732">Signal</keyword>
<dbReference type="EMBL" id="AB922312">
    <property type="protein sequence ID" value="BAP68887.1"/>
    <property type="molecule type" value="mRNA"/>
</dbReference>
<feature type="compositionally biased region" description="Polar residues" evidence="1">
    <location>
        <begin position="28"/>
        <end position="39"/>
    </location>
</feature>
<accession>A0A090BBD0</accession>
<sequence>MRFTLVTTAVLASSVMLTYMTDSFADPSSNVAEANSQAELRSPAGDSRDTDAPQLLGAHETTHPEERILSMISTVVERVKSFAAKIYGVWRARTWLKKGMSAEAILNQFHAKLPSVEGQNDFEAFWNNLRQRDLLALKKFMEVTTEKNSHDAGVMSKAFSSKYGGAAMTDVLLKAQVSGKNLRAAVATKILEEQVHGWFREEKSIPQLFHTLGLLWKREEKSIPQLFHTLGLLWKREEKSIPQLFHTLGLLWKYKVFESPILERLQAYIEYYNLQKGTTYTLHDTLRELLDLTEAEFSTSLAIAKADSCTSDIATRVQDEMVADWDTHMLSVDDVIDMLIPHPLDLFQNVYRDTVEAFMKRKKIGEEKRNNLLNTWLMDSFNGNEFKFAHQLIVLQKDEGQAEAAHQCERWLFQQWGGHYETAKSLFHEIDKCKDISVSVAIEIAYRYARWDKASPK</sequence>
<feature type="signal peptide" evidence="2">
    <location>
        <begin position="1"/>
        <end position="25"/>
    </location>
</feature>